<dbReference type="Pfam" id="PF00106">
    <property type="entry name" value="adh_short"/>
    <property type="match status" value="1"/>
</dbReference>
<name>A0A1I2GZP7_9BACT</name>
<reference evidence="3 4" key="1">
    <citation type="submission" date="2016-10" db="EMBL/GenBank/DDBJ databases">
        <authorList>
            <person name="de Groot N.N."/>
        </authorList>
    </citation>
    <scope>NUCLEOTIDE SEQUENCE [LARGE SCALE GENOMIC DNA]</scope>
    <source>
        <strain evidence="3 4">DSM 26130</strain>
    </source>
</reference>
<evidence type="ECO:0000256" key="2">
    <source>
        <dbReference type="ARBA" id="ARBA00023002"/>
    </source>
</evidence>
<dbReference type="InterPro" id="IPR002347">
    <property type="entry name" value="SDR_fam"/>
</dbReference>
<evidence type="ECO:0000313" key="3">
    <source>
        <dbReference type="EMBL" id="SFF23454.1"/>
    </source>
</evidence>
<gene>
    <name evidence="3" type="ORF">SAMN05216167_13718</name>
</gene>
<evidence type="ECO:0000256" key="1">
    <source>
        <dbReference type="ARBA" id="ARBA00006484"/>
    </source>
</evidence>
<keyword evidence="2" id="KW-0560">Oxidoreductase</keyword>
<evidence type="ECO:0000313" key="4">
    <source>
        <dbReference type="Proteomes" id="UP000198598"/>
    </source>
</evidence>
<comment type="similarity">
    <text evidence="1">Belongs to the short-chain dehydrogenases/reductases (SDR) family.</text>
</comment>
<dbReference type="EMBL" id="FOLQ01000037">
    <property type="protein sequence ID" value="SFF23454.1"/>
    <property type="molecule type" value="Genomic_DNA"/>
</dbReference>
<organism evidence="3 4">
    <name type="scientific">Spirosoma endophyticum</name>
    <dbReference type="NCBI Taxonomy" id="662367"/>
    <lineage>
        <taxon>Bacteria</taxon>
        <taxon>Pseudomonadati</taxon>
        <taxon>Bacteroidota</taxon>
        <taxon>Cytophagia</taxon>
        <taxon>Cytophagales</taxon>
        <taxon>Cytophagaceae</taxon>
        <taxon>Spirosoma</taxon>
    </lineage>
</organism>
<protein>
    <submittedName>
        <fullName evidence="3">Short-chain dehydrogenase</fullName>
    </submittedName>
</protein>
<dbReference type="PANTHER" id="PTHR43976:SF16">
    <property type="entry name" value="SHORT-CHAIN DEHYDROGENASE_REDUCTASE FAMILY PROTEIN"/>
    <property type="match status" value="1"/>
</dbReference>
<dbReference type="InterPro" id="IPR036291">
    <property type="entry name" value="NAD(P)-bd_dom_sf"/>
</dbReference>
<sequence>MTYLVRLSPAIVFLSKRRPSLSKSQFLLYKTVPRFIGHTIDQYGYRDQAVAVDLCMELYKRIMQTIFITGASSGLGKAAANLFQAKGWHVIATMRHPEKETELTQLDRVTLLPLDVTQADQVSQTIQKALEMGVDVVLNNAGFGLVGGFEAYTLDQIKRQLDTNLLGVFRVSQPFITYFREHHKKGLFLTITSAAGIAANPLASIYSATKFALEGWSEAMNYETDQFGIRFKTIAPGAMNTDYVGRSLTYVAHEAYTPLWNKMIAGFDDGSTNVIFSDPAAMAEIIYEAATDNKLQLRYLAGPDAVAADETRRQIGLQAHSEQISALYKINYV</sequence>
<dbReference type="AlphaFoldDB" id="A0A1I2GZP7"/>
<accession>A0A1I2GZP7</accession>
<dbReference type="PRINTS" id="PR00081">
    <property type="entry name" value="GDHRDH"/>
</dbReference>
<dbReference type="InterPro" id="IPR051911">
    <property type="entry name" value="SDR_oxidoreductase"/>
</dbReference>
<dbReference type="GO" id="GO:0016491">
    <property type="term" value="F:oxidoreductase activity"/>
    <property type="evidence" value="ECO:0007669"/>
    <property type="project" value="UniProtKB-KW"/>
</dbReference>
<dbReference type="Proteomes" id="UP000198598">
    <property type="component" value="Unassembled WGS sequence"/>
</dbReference>
<dbReference type="Gene3D" id="3.40.50.720">
    <property type="entry name" value="NAD(P)-binding Rossmann-like Domain"/>
    <property type="match status" value="1"/>
</dbReference>
<proteinExistence type="inferred from homology"/>
<dbReference type="SUPFAM" id="SSF51735">
    <property type="entry name" value="NAD(P)-binding Rossmann-fold domains"/>
    <property type="match status" value="1"/>
</dbReference>
<keyword evidence="4" id="KW-1185">Reference proteome</keyword>
<dbReference type="PANTHER" id="PTHR43976">
    <property type="entry name" value="SHORT CHAIN DEHYDROGENASE"/>
    <property type="match status" value="1"/>
</dbReference>
<dbReference type="STRING" id="662367.SAMN05216167_13718"/>